<evidence type="ECO:0000313" key="1">
    <source>
        <dbReference type="EMBL" id="AKA70451.1"/>
    </source>
</evidence>
<sequence>MWIHDKIKKDLEDIYPGSIKKLNNIKSIPYEKAILLTAYLWENCFSTDNDIWVGSSRGLLWQIPNDWIETNVEKILQHIKIDWSDDFQYSNMCAVFFHIPSILKILIDIARKKVINSAVLEFVNDFEEYLPNGDMHIYQKTMELFESSKGLLID</sequence>
<dbReference type="RefSeq" id="WP_029163158.1">
    <property type="nucleotide sequence ID" value="NZ_CP009933.1"/>
</dbReference>
<dbReference type="EMBL" id="CP009933">
    <property type="protein sequence ID" value="AKA70451.1"/>
    <property type="molecule type" value="Genomic_DNA"/>
</dbReference>
<name>A0A0E3GRJ9_CLOSL</name>
<organism evidence="1 2">
    <name type="scientific">Clostridium scatologenes</name>
    <dbReference type="NCBI Taxonomy" id="1548"/>
    <lineage>
        <taxon>Bacteria</taxon>
        <taxon>Bacillati</taxon>
        <taxon>Bacillota</taxon>
        <taxon>Clostridia</taxon>
        <taxon>Eubacteriales</taxon>
        <taxon>Clostridiaceae</taxon>
        <taxon>Clostridium</taxon>
    </lineage>
</organism>
<protein>
    <submittedName>
        <fullName evidence="1">Uncharacterized protein</fullName>
    </submittedName>
</protein>
<dbReference type="AlphaFoldDB" id="A0A0E3GRJ9"/>
<dbReference type="STRING" id="1548.CSCA_3326"/>
<dbReference type="KEGG" id="csq:CSCA_3326"/>
<reference evidence="1 2" key="1">
    <citation type="journal article" date="2015" name="J. Biotechnol.">
        <title>Complete genome sequence of a malodorant-producing acetogen, Clostridium scatologenes ATCC 25775(T).</title>
        <authorList>
            <person name="Zhu Z."/>
            <person name="Guo T."/>
            <person name="Zheng H."/>
            <person name="Song T."/>
            <person name="Ouyang P."/>
            <person name="Xie J."/>
        </authorList>
    </citation>
    <scope>NUCLEOTIDE SEQUENCE [LARGE SCALE GENOMIC DNA]</scope>
    <source>
        <strain evidence="1 2">ATCC 25775</strain>
    </source>
</reference>
<dbReference type="Proteomes" id="UP000033115">
    <property type="component" value="Chromosome"/>
</dbReference>
<keyword evidence="2" id="KW-1185">Reference proteome</keyword>
<proteinExistence type="predicted"/>
<accession>A0A0E3GRJ9</accession>
<gene>
    <name evidence="1" type="ORF">CSCA_3326</name>
</gene>
<dbReference type="HOGENOM" id="CLU_1701215_0_0_9"/>
<evidence type="ECO:0000313" key="2">
    <source>
        <dbReference type="Proteomes" id="UP000033115"/>
    </source>
</evidence>